<protein>
    <submittedName>
        <fullName evidence="2">Helix-turn-helix transcriptional regulator</fullName>
    </submittedName>
</protein>
<sequence length="248" mass="28456">MQNIESDGLAEFVISPLILQSIKSVIASHGFGGFWFQGIPNRAYQDYLLNSKKSILTRRMLYSSGGVFSSSHTAQKIQRHYIDQVAPRDINFGLALKLEQPYYYQLSERGQVNKANKLFSSYGIKTVLSYPVRHYASEAWCGRFTLLSKERELNFDLVDLDTSLKQLQTVLFEHYHQELNPYRQVSLFNQTAIKALKMVAKGLQNSEISEELHITIRGVEYHLESMRNKLSASNRANLVHIAHQLEII</sequence>
<name>A0ABX6VCY0_9GAMM</name>
<evidence type="ECO:0000313" key="3">
    <source>
        <dbReference type="Proteomes" id="UP000316416"/>
    </source>
</evidence>
<organism evidence="2 3">
    <name type="scientific">Shewanella eurypsychrophilus</name>
    <dbReference type="NCBI Taxonomy" id="2593656"/>
    <lineage>
        <taxon>Bacteria</taxon>
        <taxon>Pseudomonadati</taxon>
        <taxon>Pseudomonadota</taxon>
        <taxon>Gammaproteobacteria</taxon>
        <taxon>Alteromonadales</taxon>
        <taxon>Shewanellaceae</taxon>
        <taxon>Shewanella</taxon>
    </lineage>
</organism>
<gene>
    <name evidence="2" type="ORF">FM038_021925</name>
</gene>
<evidence type="ECO:0000259" key="1">
    <source>
        <dbReference type="PROSITE" id="PS50043"/>
    </source>
</evidence>
<proteinExistence type="predicted"/>
<dbReference type="InterPro" id="IPR036388">
    <property type="entry name" value="WH-like_DNA-bd_sf"/>
</dbReference>
<dbReference type="SUPFAM" id="SSF46894">
    <property type="entry name" value="C-terminal effector domain of the bipartite response regulators"/>
    <property type="match status" value="1"/>
</dbReference>
<dbReference type="EMBL" id="CP045503">
    <property type="protein sequence ID" value="QPG59736.1"/>
    <property type="molecule type" value="Genomic_DNA"/>
</dbReference>
<dbReference type="Pfam" id="PF00196">
    <property type="entry name" value="GerE"/>
    <property type="match status" value="1"/>
</dbReference>
<dbReference type="InterPro" id="IPR000792">
    <property type="entry name" value="Tscrpt_reg_LuxR_C"/>
</dbReference>
<dbReference type="CDD" id="cd06170">
    <property type="entry name" value="LuxR_C_like"/>
    <property type="match status" value="1"/>
</dbReference>
<dbReference type="RefSeq" id="WP_142873830.1">
    <property type="nucleotide sequence ID" value="NZ_CP045503.2"/>
</dbReference>
<dbReference type="PROSITE" id="PS50043">
    <property type="entry name" value="HTH_LUXR_2"/>
    <property type="match status" value="1"/>
</dbReference>
<keyword evidence="3" id="KW-1185">Reference proteome</keyword>
<dbReference type="Proteomes" id="UP000316416">
    <property type="component" value="Chromosome"/>
</dbReference>
<accession>A0ABX6VCY0</accession>
<feature type="domain" description="HTH luxR-type" evidence="1">
    <location>
        <begin position="181"/>
        <end position="246"/>
    </location>
</feature>
<dbReference type="SMART" id="SM00421">
    <property type="entry name" value="HTH_LUXR"/>
    <property type="match status" value="1"/>
</dbReference>
<evidence type="ECO:0000313" key="2">
    <source>
        <dbReference type="EMBL" id="QPG59736.1"/>
    </source>
</evidence>
<dbReference type="InterPro" id="IPR016032">
    <property type="entry name" value="Sig_transdc_resp-reg_C-effctor"/>
</dbReference>
<dbReference type="Gene3D" id="1.10.10.10">
    <property type="entry name" value="Winged helix-like DNA-binding domain superfamily/Winged helix DNA-binding domain"/>
    <property type="match status" value="1"/>
</dbReference>
<reference evidence="2" key="1">
    <citation type="submission" date="2021-07" db="EMBL/GenBank/DDBJ databases">
        <title>Shewanella sp. YLB-07 whole genome sequence.</title>
        <authorList>
            <person name="Yu L."/>
        </authorList>
    </citation>
    <scope>NUCLEOTIDE SEQUENCE</scope>
    <source>
        <strain evidence="2">YLB-08</strain>
    </source>
</reference>